<accession>A0AAX3VS87</accession>
<evidence type="ECO:0000313" key="1">
    <source>
        <dbReference type="EMBL" id="WHF36816.1"/>
    </source>
</evidence>
<name>A0AAX3VS87_AERSA</name>
<dbReference type="Pfam" id="PF19749">
    <property type="entry name" value="DUF6236"/>
    <property type="match status" value="1"/>
</dbReference>
<gene>
    <name evidence="1" type="ORF">QLQ87_00160</name>
</gene>
<reference evidence="1" key="1">
    <citation type="submission" date="2023-05" db="EMBL/GenBank/DDBJ databases">
        <title>Aeromonas salmonicida 57, complete genome.</title>
        <authorList>
            <person name="Shao L."/>
        </authorList>
    </citation>
    <scope>NUCLEOTIDE SEQUENCE</scope>
    <source>
        <strain evidence="1">57</strain>
    </source>
</reference>
<evidence type="ECO:0000313" key="2">
    <source>
        <dbReference type="Proteomes" id="UP001239426"/>
    </source>
</evidence>
<dbReference type="InterPro" id="IPR046203">
    <property type="entry name" value="DUF6236"/>
</dbReference>
<dbReference type="EMBL" id="CP124841">
    <property type="protein sequence ID" value="WHF36816.1"/>
    <property type="molecule type" value="Genomic_DNA"/>
</dbReference>
<sequence length="280" mass="31523">MKKGIVISPCFEPIHTGGIRILGTPDEKDIRKYLLYWDEIDYPSNKLIDLTSDDIEYLEDIKILKRTPWVPFSEPGAPVRFHSNNGEFFVAAQEAAFRANEENEPGCWDIAQLSEVPFYTSQYISSSIEMEMHDMLPVPCEDTPLDDILNFKEKRRDELIAFRIYMNELNEKIISSDNIPRIKNTSIAHLDLAIRDIDKTIKESGIRRIATNFKQIINLDLSDMYSAGLGGAGVSQLIGTDPLATGVASAGILIAVKSLILPGRQCSSKFSYIDSVKRNF</sequence>
<dbReference type="RefSeq" id="WP_282683945.1">
    <property type="nucleotide sequence ID" value="NZ_CP124841.1"/>
</dbReference>
<dbReference type="Proteomes" id="UP001239426">
    <property type="component" value="Chromosome"/>
</dbReference>
<proteinExistence type="predicted"/>
<protein>
    <submittedName>
        <fullName evidence="1">DUF6236 family protein</fullName>
    </submittedName>
</protein>
<organism evidence="1 2">
    <name type="scientific">Aeromonas salmonicida</name>
    <dbReference type="NCBI Taxonomy" id="645"/>
    <lineage>
        <taxon>Bacteria</taxon>
        <taxon>Pseudomonadati</taxon>
        <taxon>Pseudomonadota</taxon>
        <taxon>Gammaproteobacteria</taxon>
        <taxon>Aeromonadales</taxon>
        <taxon>Aeromonadaceae</taxon>
        <taxon>Aeromonas</taxon>
    </lineage>
</organism>
<dbReference type="AlphaFoldDB" id="A0AAX3VS87"/>